<evidence type="ECO:0000256" key="1">
    <source>
        <dbReference type="SAM" id="MobiDB-lite"/>
    </source>
</evidence>
<dbReference type="EMBL" id="UFVQ01000003">
    <property type="protein sequence ID" value="STC95437.1"/>
    <property type="molecule type" value="Genomic_DNA"/>
</dbReference>
<gene>
    <name evidence="2" type="ORF">NCTC13533_01890</name>
</gene>
<feature type="compositionally biased region" description="Low complexity" evidence="1">
    <location>
        <begin position="1"/>
        <end position="23"/>
    </location>
</feature>
<accession>A0A376DTT7</accession>
<sequence>MAENNSSRARAGRAVGRSFARVRPTVIRRRG</sequence>
<evidence type="ECO:0000313" key="3">
    <source>
        <dbReference type="Proteomes" id="UP000255224"/>
    </source>
</evidence>
<name>A0A376DTT7_CHRCU</name>
<protein>
    <submittedName>
        <fullName evidence="2">Uncharacterized protein</fullName>
    </submittedName>
</protein>
<dbReference type="AlphaFoldDB" id="A0A376DTT7"/>
<dbReference type="Proteomes" id="UP000255224">
    <property type="component" value="Unassembled WGS sequence"/>
</dbReference>
<feature type="region of interest" description="Disordered" evidence="1">
    <location>
        <begin position="1"/>
        <end position="31"/>
    </location>
</feature>
<evidence type="ECO:0000313" key="2">
    <source>
        <dbReference type="EMBL" id="STC95437.1"/>
    </source>
</evidence>
<proteinExistence type="predicted"/>
<organism evidence="2 3">
    <name type="scientific">Chryseobacterium carnipullorum</name>
    <dbReference type="NCBI Taxonomy" id="1124835"/>
    <lineage>
        <taxon>Bacteria</taxon>
        <taxon>Pseudomonadati</taxon>
        <taxon>Bacteroidota</taxon>
        <taxon>Flavobacteriia</taxon>
        <taxon>Flavobacteriales</taxon>
        <taxon>Weeksellaceae</taxon>
        <taxon>Chryseobacterium group</taxon>
        <taxon>Chryseobacterium</taxon>
    </lineage>
</organism>
<reference evidence="2 3" key="1">
    <citation type="submission" date="2018-06" db="EMBL/GenBank/DDBJ databases">
        <authorList>
            <consortium name="Pathogen Informatics"/>
            <person name="Doyle S."/>
        </authorList>
    </citation>
    <scope>NUCLEOTIDE SEQUENCE [LARGE SCALE GENOMIC DNA]</scope>
    <source>
        <strain evidence="2 3">NCTC13533</strain>
    </source>
</reference>